<feature type="domain" description="CusB-like beta-barrel" evidence="8">
    <location>
        <begin position="302"/>
        <end position="373"/>
    </location>
</feature>
<dbReference type="Pfam" id="PF25917">
    <property type="entry name" value="BSH_RND"/>
    <property type="match status" value="1"/>
</dbReference>
<dbReference type="Gene3D" id="2.40.30.170">
    <property type="match status" value="1"/>
</dbReference>
<keyword evidence="6" id="KW-0732">Signal</keyword>
<feature type="transmembrane region" description="Helical" evidence="5">
    <location>
        <begin position="476"/>
        <end position="496"/>
    </location>
</feature>
<name>A0A2T1LSS2_9CHRO</name>
<dbReference type="InterPro" id="IPR011053">
    <property type="entry name" value="Single_hybrid_motif"/>
</dbReference>
<dbReference type="GO" id="GO:0016020">
    <property type="term" value="C:membrane"/>
    <property type="evidence" value="ECO:0007669"/>
    <property type="project" value="InterPro"/>
</dbReference>
<feature type="region of interest" description="Disordered" evidence="4">
    <location>
        <begin position="518"/>
        <end position="544"/>
    </location>
</feature>
<keyword evidence="5" id="KW-0472">Membrane</keyword>
<keyword evidence="5" id="KW-1133">Transmembrane helix</keyword>
<gene>
    <name evidence="10" type="ORF">C7H19_21095</name>
</gene>
<evidence type="ECO:0000313" key="11">
    <source>
        <dbReference type="Proteomes" id="UP000239001"/>
    </source>
</evidence>
<dbReference type="RefSeq" id="WP_106458896.1">
    <property type="nucleotide sequence ID" value="NZ_PXOH01000035.1"/>
</dbReference>
<evidence type="ECO:0000256" key="6">
    <source>
        <dbReference type="SAM" id="SignalP"/>
    </source>
</evidence>
<feature type="domain" description="Multidrug resistance protein MdtA-like barrel-sandwich hybrid" evidence="7">
    <location>
        <begin position="85"/>
        <end position="288"/>
    </location>
</feature>
<dbReference type="Pfam" id="PF25975">
    <property type="entry name" value="CzcB_C"/>
    <property type="match status" value="1"/>
</dbReference>
<evidence type="ECO:0000313" key="10">
    <source>
        <dbReference type="EMBL" id="PSF32941.1"/>
    </source>
</evidence>
<evidence type="ECO:0000259" key="8">
    <source>
        <dbReference type="Pfam" id="PF25954"/>
    </source>
</evidence>
<evidence type="ECO:0000259" key="7">
    <source>
        <dbReference type="Pfam" id="PF25917"/>
    </source>
</evidence>
<evidence type="ECO:0000259" key="9">
    <source>
        <dbReference type="Pfam" id="PF25975"/>
    </source>
</evidence>
<dbReference type="InterPro" id="IPR058625">
    <property type="entry name" value="MdtA-like_BSH"/>
</dbReference>
<evidence type="ECO:0000256" key="5">
    <source>
        <dbReference type="SAM" id="Phobius"/>
    </source>
</evidence>
<keyword evidence="11" id="KW-1185">Reference proteome</keyword>
<feature type="coiled-coil region" evidence="3">
    <location>
        <begin position="126"/>
        <end position="171"/>
    </location>
</feature>
<dbReference type="GO" id="GO:0022857">
    <property type="term" value="F:transmembrane transporter activity"/>
    <property type="evidence" value="ECO:0007669"/>
    <property type="project" value="InterPro"/>
</dbReference>
<feature type="signal peptide" evidence="6">
    <location>
        <begin position="1"/>
        <end position="26"/>
    </location>
</feature>
<feature type="domain" description="CzcB-like C-terminal circularly permuted SH3-like" evidence="9">
    <location>
        <begin position="384"/>
        <end position="438"/>
    </location>
</feature>
<dbReference type="Pfam" id="PF25954">
    <property type="entry name" value="Beta-barrel_RND_2"/>
    <property type="match status" value="1"/>
</dbReference>
<dbReference type="InterPro" id="IPR051909">
    <property type="entry name" value="MFP_Cation_Efflux"/>
</dbReference>
<dbReference type="InterPro" id="IPR058649">
    <property type="entry name" value="CzcB_C"/>
</dbReference>
<dbReference type="InterPro" id="IPR006143">
    <property type="entry name" value="RND_pump_MFP"/>
</dbReference>
<protein>
    <submittedName>
        <fullName evidence="10">Efflux RND transporter periplasmic adaptor subunit</fullName>
    </submittedName>
</protein>
<proteinExistence type="inferred from homology"/>
<evidence type="ECO:0000256" key="3">
    <source>
        <dbReference type="SAM" id="Coils"/>
    </source>
</evidence>
<dbReference type="PANTHER" id="PTHR30097">
    <property type="entry name" value="CATION EFFLUX SYSTEM PROTEIN CUSB"/>
    <property type="match status" value="1"/>
</dbReference>
<dbReference type="GO" id="GO:0015679">
    <property type="term" value="P:plasma membrane copper ion transport"/>
    <property type="evidence" value="ECO:0007669"/>
    <property type="project" value="TreeGrafter"/>
</dbReference>
<keyword evidence="3" id="KW-0175">Coiled coil</keyword>
<dbReference type="Gene3D" id="2.40.420.20">
    <property type="match status" value="1"/>
</dbReference>
<dbReference type="Gene3D" id="2.40.50.100">
    <property type="match status" value="1"/>
</dbReference>
<dbReference type="Gene3D" id="1.10.287.470">
    <property type="entry name" value="Helix hairpin bin"/>
    <property type="match status" value="1"/>
</dbReference>
<reference evidence="10 11" key="2">
    <citation type="submission" date="2018-03" db="EMBL/GenBank/DDBJ databases">
        <authorList>
            <person name="Keele B.F."/>
        </authorList>
    </citation>
    <scope>NUCLEOTIDE SEQUENCE [LARGE SCALE GENOMIC DNA]</scope>
    <source>
        <strain evidence="10 11">CCALA 016</strain>
    </source>
</reference>
<keyword evidence="2" id="KW-0813">Transport</keyword>
<evidence type="ECO:0000256" key="4">
    <source>
        <dbReference type="SAM" id="MobiDB-lite"/>
    </source>
</evidence>
<dbReference type="NCBIfam" id="TIGR01730">
    <property type="entry name" value="RND_mfp"/>
    <property type="match status" value="1"/>
</dbReference>
<keyword evidence="5" id="KW-0812">Transmembrane</keyword>
<reference evidence="10 11" key="1">
    <citation type="submission" date="2018-03" db="EMBL/GenBank/DDBJ databases">
        <title>The ancient ancestry and fast evolution of plastids.</title>
        <authorList>
            <person name="Moore K.R."/>
            <person name="Magnabosco C."/>
            <person name="Momper L."/>
            <person name="Gold D.A."/>
            <person name="Bosak T."/>
            <person name="Fournier G.P."/>
        </authorList>
    </citation>
    <scope>NUCLEOTIDE SEQUENCE [LARGE SCALE GENOMIC DNA]</scope>
    <source>
        <strain evidence="10 11">CCALA 016</strain>
    </source>
</reference>
<dbReference type="EMBL" id="PXOH01000035">
    <property type="protein sequence ID" value="PSF32941.1"/>
    <property type="molecule type" value="Genomic_DNA"/>
</dbReference>
<comment type="caution">
    <text evidence="10">The sequence shown here is derived from an EMBL/GenBank/DDBJ whole genome shotgun (WGS) entry which is preliminary data.</text>
</comment>
<evidence type="ECO:0000256" key="2">
    <source>
        <dbReference type="ARBA" id="ARBA00022448"/>
    </source>
</evidence>
<dbReference type="FunFam" id="2.40.30.170:FF:000010">
    <property type="entry name" value="Efflux RND transporter periplasmic adaptor subunit"/>
    <property type="match status" value="1"/>
</dbReference>
<dbReference type="Proteomes" id="UP000239001">
    <property type="component" value="Unassembled WGS sequence"/>
</dbReference>
<evidence type="ECO:0000256" key="1">
    <source>
        <dbReference type="ARBA" id="ARBA00009477"/>
    </source>
</evidence>
<dbReference type="GO" id="GO:0060003">
    <property type="term" value="P:copper ion export"/>
    <property type="evidence" value="ECO:0007669"/>
    <property type="project" value="TreeGrafter"/>
</dbReference>
<dbReference type="InterPro" id="IPR058792">
    <property type="entry name" value="Beta-barrel_RND_2"/>
</dbReference>
<sequence length="544" mass="59298">MSKTLTFFSATFLNLILLTTPAIVLAHGGHGDEFQGSGESNQTTEAIQVDAQTAKQMGIKVEPVKRQRLSVGIKTTGQIETLPNRQVEVTAPTSGKVVELLVKPGDLVKAGQSVAVVAAPELVELRVTATEKQAEAEADVEKAKADLKLAQENLIRQRQIAQAEIVQASTEVRVSQEKYDRDRELYEAGALPRRDFLESQAHLAQGKAQLTTATSSKDVLEAENQLKRAQSDLEVAQTRLRLSNEAYQSRLQQIGTRANDKGLVVVTAPITGRVVDREVSIGQTFQDAGGRLMTIVNDDRIFITANIYEQDLAKIRKGQRVNAKIASLAGKVFTGRITLIGSNVEGETRVVPVKAELDNTNGLLKLGMFAELEVLMDRSSTNTLAIPTSAVVEANGKQLVYLQNGDAFQPVEVRLGQTSDQLVEVKSGLFEDDLIVTQRAPQLYAQSLKGGIPSAESDEKEVSSPTKDTVTNSEQLPLWLVIPIGTAMIGGTFWAGSFWQSRRQSKIIPVEPKNTSQYETEIYLNSSSSSNSSTKMDEQAYEES</sequence>
<dbReference type="OrthoDB" id="9806939at2"/>
<accession>A0A2T1LSS2</accession>
<feature type="coiled-coil region" evidence="3">
    <location>
        <begin position="219"/>
        <end position="246"/>
    </location>
</feature>
<comment type="similarity">
    <text evidence="1">Belongs to the membrane fusion protein (MFP) (TC 8.A.1) family.</text>
</comment>
<feature type="chain" id="PRO_5015641084" evidence="6">
    <location>
        <begin position="27"/>
        <end position="544"/>
    </location>
</feature>
<organism evidence="10 11">
    <name type="scientific">Aphanothece hegewaldii CCALA 016</name>
    <dbReference type="NCBI Taxonomy" id="2107694"/>
    <lineage>
        <taxon>Bacteria</taxon>
        <taxon>Bacillati</taxon>
        <taxon>Cyanobacteriota</taxon>
        <taxon>Cyanophyceae</taxon>
        <taxon>Oscillatoriophycideae</taxon>
        <taxon>Chroococcales</taxon>
        <taxon>Aphanothecaceae</taxon>
        <taxon>Aphanothece</taxon>
    </lineage>
</organism>
<dbReference type="SUPFAM" id="SSF111369">
    <property type="entry name" value="HlyD-like secretion proteins"/>
    <property type="match status" value="1"/>
</dbReference>
<dbReference type="GO" id="GO:0030313">
    <property type="term" value="C:cell envelope"/>
    <property type="evidence" value="ECO:0007669"/>
    <property type="project" value="TreeGrafter"/>
</dbReference>
<dbReference type="AlphaFoldDB" id="A0A2T1LSS2"/>
<dbReference type="PANTHER" id="PTHR30097:SF4">
    <property type="entry name" value="SLR6042 PROTEIN"/>
    <property type="match status" value="1"/>
</dbReference>
<dbReference type="SUPFAM" id="SSF51230">
    <property type="entry name" value="Single hybrid motif"/>
    <property type="match status" value="1"/>
</dbReference>